<feature type="region of interest" description="Disordered" evidence="2">
    <location>
        <begin position="166"/>
        <end position="203"/>
    </location>
</feature>
<evidence type="ECO:0000313" key="4">
    <source>
        <dbReference type="EMBL" id="CAD7278244.1"/>
    </source>
</evidence>
<reference evidence="4" key="1">
    <citation type="submission" date="2020-11" db="EMBL/GenBank/DDBJ databases">
        <authorList>
            <person name="Tran Van P."/>
        </authorList>
    </citation>
    <scope>NUCLEOTIDE SEQUENCE</scope>
</reference>
<dbReference type="EMBL" id="CAJPEX010001165">
    <property type="protein sequence ID" value="CAG0918396.1"/>
    <property type="molecule type" value="Genomic_DNA"/>
</dbReference>
<dbReference type="OrthoDB" id="10264505at2759"/>
<proteinExistence type="inferred from homology"/>
<protein>
    <recommendedName>
        <fullName evidence="3">Thioredoxin domain-containing protein</fullName>
    </recommendedName>
</protein>
<keyword evidence="5" id="KW-1185">Reference proteome</keyword>
<evidence type="ECO:0000256" key="2">
    <source>
        <dbReference type="SAM" id="MobiDB-lite"/>
    </source>
</evidence>
<feature type="domain" description="Thioredoxin" evidence="3">
    <location>
        <begin position="267"/>
        <end position="348"/>
    </location>
</feature>
<comment type="similarity">
    <text evidence="1">Belongs to the protein disulfide isomerase family.</text>
</comment>
<dbReference type="GO" id="GO:0005783">
    <property type="term" value="C:endoplasmic reticulum"/>
    <property type="evidence" value="ECO:0007669"/>
    <property type="project" value="TreeGrafter"/>
</dbReference>
<dbReference type="GO" id="GO:0034976">
    <property type="term" value="P:response to endoplasmic reticulum stress"/>
    <property type="evidence" value="ECO:0007669"/>
    <property type="project" value="TreeGrafter"/>
</dbReference>
<dbReference type="PANTHER" id="PTHR18929">
    <property type="entry name" value="PROTEIN DISULFIDE ISOMERASE"/>
    <property type="match status" value="1"/>
</dbReference>
<gene>
    <name evidence="4" type="ORF">NMOB1V02_LOCUS5953</name>
</gene>
<feature type="compositionally biased region" description="Basic and acidic residues" evidence="2">
    <location>
        <begin position="174"/>
        <end position="193"/>
    </location>
</feature>
<dbReference type="SUPFAM" id="SSF52833">
    <property type="entry name" value="Thioredoxin-like"/>
    <property type="match status" value="1"/>
</dbReference>
<feature type="compositionally biased region" description="Basic and acidic residues" evidence="2">
    <location>
        <begin position="98"/>
        <end position="111"/>
    </location>
</feature>
<dbReference type="Gene3D" id="3.40.30.10">
    <property type="entry name" value="Glutaredoxin"/>
    <property type="match status" value="1"/>
</dbReference>
<feature type="region of interest" description="Disordered" evidence="2">
    <location>
        <begin position="91"/>
        <end position="111"/>
    </location>
</feature>
<dbReference type="AlphaFoldDB" id="A0A7R9GET6"/>
<dbReference type="Proteomes" id="UP000678499">
    <property type="component" value="Unassembled WGS sequence"/>
</dbReference>
<dbReference type="InterPro" id="IPR013766">
    <property type="entry name" value="Thioredoxin_domain"/>
</dbReference>
<dbReference type="Pfam" id="PF00085">
    <property type="entry name" value="Thioredoxin"/>
    <property type="match status" value="1"/>
</dbReference>
<dbReference type="GO" id="GO:0006457">
    <property type="term" value="P:protein folding"/>
    <property type="evidence" value="ECO:0007669"/>
    <property type="project" value="TreeGrafter"/>
</dbReference>
<evidence type="ECO:0000313" key="5">
    <source>
        <dbReference type="Proteomes" id="UP000678499"/>
    </source>
</evidence>
<dbReference type="PANTHER" id="PTHR18929:SF193">
    <property type="entry name" value="ENDOPLASMIC RETICULUM RESIDENT PROTEIN 27"/>
    <property type="match status" value="1"/>
</dbReference>
<accession>A0A7R9GET6</accession>
<evidence type="ECO:0000259" key="3">
    <source>
        <dbReference type="Pfam" id="PF00085"/>
    </source>
</evidence>
<evidence type="ECO:0000256" key="1">
    <source>
        <dbReference type="ARBA" id="ARBA00006347"/>
    </source>
</evidence>
<dbReference type="CDD" id="cd02961">
    <property type="entry name" value="PDI_a_family"/>
    <property type="match status" value="1"/>
</dbReference>
<dbReference type="EMBL" id="OA883202">
    <property type="protein sequence ID" value="CAD7278244.1"/>
    <property type="molecule type" value="Genomic_DNA"/>
</dbReference>
<sequence>MGAANKENQLKTFPLESMMGKRGRTDIWTNSKHQLRPHLGVPRDTGTPMSYCKYPNLGEHAAAVPEINHTFPRARLPGAEPRRFSQVRNRVSISSRNSQDHKEADDNVGASREKINTLGARLPSTIDAGASVTPGRICKPTLVVALSAKIPNFGIQELSLLNKLAPHEKKKKGRGAEKGEEGNSGRVADDRSRGGGGGGKQTMSKSSIVIAALILVLSTSSFVQARYKFEDNVLILTEAEFDHATRDFHRLLVLFPRKYLLIVADVIYTDAPWCGICRGFMKDYRKAATLLRHEGSDIVLATVNGHVEKSLTRRFKLPGFPVVKYYKNGLPHKYTGGRGAKNLVMWLKSQ</sequence>
<organism evidence="4">
    <name type="scientific">Notodromas monacha</name>
    <dbReference type="NCBI Taxonomy" id="399045"/>
    <lineage>
        <taxon>Eukaryota</taxon>
        <taxon>Metazoa</taxon>
        <taxon>Ecdysozoa</taxon>
        <taxon>Arthropoda</taxon>
        <taxon>Crustacea</taxon>
        <taxon>Oligostraca</taxon>
        <taxon>Ostracoda</taxon>
        <taxon>Podocopa</taxon>
        <taxon>Podocopida</taxon>
        <taxon>Cypridocopina</taxon>
        <taxon>Cypridoidea</taxon>
        <taxon>Cyprididae</taxon>
        <taxon>Notodromas</taxon>
    </lineage>
</organism>
<name>A0A7R9GET6_9CRUS</name>
<dbReference type="InterPro" id="IPR036249">
    <property type="entry name" value="Thioredoxin-like_sf"/>
</dbReference>